<name>A0AAW1V066_9CUCU</name>
<gene>
    <name evidence="2" type="ORF">WA026_018481</name>
</gene>
<protein>
    <recommendedName>
        <fullName evidence="1">MADF domain-containing protein</fullName>
    </recommendedName>
</protein>
<dbReference type="GO" id="GO:0005667">
    <property type="term" value="C:transcription regulator complex"/>
    <property type="evidence" value="ECO:0007669"/>
    <property type="project" value="TreeGrafter"/>
</dbReference>
<dbReference type="InterPro" id="IPR039353">
    <property type="entry name" value="TF_Adf1"/>
</dbReference>
<evidence type="ECO:0000313" key="3">
    <source>
        <dbReference type="Proteomes" id="UP001431783"/>
    </source>
</evidence>
<dbReference type="GO" id="GO:0006357">
    <property type="term" value="P:regulation of transcription by RNA polymerase II"/>
    <property type="evidence" value="ECO:0007669"/>
    <property type="project" value="TreeGrafter"/>
</dbReference>
<evidence type="ECO:0000259" key="1">
    <source>
        <dbReference type="PROSITE" id="PS51029"/>
    </source>
</evidence>
<feature type="domain" description="MADF" evidence="1">
    <location>
        <begin position="7"/>
        <end position="91"/>
    </location>
</feature>
<dbReference type="Pfam" id="PF10545">
    <property type="entry name" value="MADF_DNA_bdg"/>
    <property type="match status" value="1"/>
</dbReference>
<dbReference type="GO" id="GO:0005634">
    <property type="term" value="C:nucleus"/>
    <property type="evidence" value="ECO:0007669"/>
    <property type="project" value="TreeGrafter"/>
</dbReference>
<dbReference type="AlphaFoldDB" id="A0AAW1V066"/>
<reference evidence="2 3" key="1">
    <citation type="submission" date="2023-03" db="EMBL/GenBank/DDBJ databases">
        <title>Genome insight into feeding habits of ladybird beetles.</title>
        <authorList>
            <person name="Li H.-S."/>
            <person name="Huang Y.-H."/>
            <person name="Pang H."/>
        </authorList>
    </citation>
    <scope>NUCLEOTIDE SEQUENCE [LARGE SCALE GENOMIC DNA]</scope>
    <source>
        <strain evidence="2">SYSU_2023b</strain>
        <tissue evidence="2">Whole body</tissue>
    </source>
</reference>
<dbReference type="SMART" id="SM00595">
    <property type="entry name" value="MADF"/>
    <property type="match status" value="1"/>
</dbReference>
<sequence length="195" mass="23021">MDINADKLIMLIRGRPSLYNYKLKEYSRKYPTDRLWDEIAAEMNAPALDCRMKWHNLRCSYSRYLREMSTGRTRKKWRLADSMSFLNEYLGQNKKSDFSSTECETHYVKVEEDELTISEQSKIEDMNLYTQESRSSVDSFRPPSPLEETFQTSLTNYSSLSESQMKEYCSPYLISLKDYCLILKNCLLAVKELLN</sequence>
<dbReference type="Proteomes" id="UP001431783">
    <property type="component" value="Unassembled WGS sequence"/>
</dbReference>
<dbReference type="EMBL" id="JARQZJ010000102">
    <property type="protein sequence ID" value="KAK9886830.1"/>
    <property type="molecule type" value="Genomic_DNA"/>
</dbReference>
<keyword evidence="3" id="KW-1185">Reference proteome</keyword>
<dbReference type="PROSITE" id="PS51029">
    <property type="entry name" value="MADF"/>
    <property type="match status" value="1"/>
</dbReference>
<comment type="caution">
    <text evidence="2">The sequence shown here is derived from an EMBL/GenBank/DDBJ whole genome shotgun (WGS) entry which is preliminary data.</text>
</comment>
<dbReference type="PANTHER" id="PTHR12243">
    <property type="entry name" value="MADF DOMAIN TRANSCRIPTION FACTOR"/>
    <property type="match status" value="1"/>
</dbReference>
<accession>A0AAW1V066</accession>
<evidence type="ECO:0000313" key="2">
    <source>
        <dbReference type="EMBL" id="KAK9886830.1"/>
    </source>
</evidence>
<organism evidence="2 3">
    <name type="scientific">Henosepilachna vigintioctopunctata</name>
    <dbReference type="NCBI Taxonomy" id="420089"/>
    <lineage>
        <taxon>Eukaryota</taxon>
        <taxon>Metazoa</taxon>
        <taxon>Ecdysozoa</taxon>
        <taxon>Arthropoda</taxon>
        <taxon>Hexapoda</taxon>
        <taxon>Insecta</taxon>
        <taxon>Pterygota</taxon>
        <taxon>Neoptera</taxon>
        <taxon>Endopterygota</taxon>
        <taxon>Coleoptera</taxon>
        <taxon>Polyphaga</taxon>
        <taxon>Cucujiformia</taxon>
        <taxon>Coccinelloidea</taxon>
        <taxon>Coccinellidae</taxon>
        <taxon>Epilachninae</taxon>
        <taxon>Epilachnini</taxon>
        <taxon>Henosepilachna</taxon>
    </lineage>
</organism>
<dbReference type="PANTHER" id="PTHR12243:SF67">
    <property type="entry name" value="COREPRESSOR OF PANGOLIN, ISOFORM A-RELATED"/>
    <property type="match status" value="1"/>
</dbReference>
<proteinExistence type="predicted"/>
<dbReference type="InterPro" id="IPR006578">
    <property type="entry name" value="MADF-dom"/>
</dbReference>